<reference evidence="1" key="1">
    <citation type="submission" date="2021-02" db="EMBL/GenBank/DDBJ databases">
        <authorList>
            <person name="Dougan E. K."/>
            <person name="Rhodes N."/>
            <person name="Thang M."/>
            <person name="Chan C."/>
        </authorList>
    </citation>
    <scope>NUCLEOTIDE SEQUENCE</scope>
</reference>
<dbReference type="EMBL" id="CAJNNW010031978">
    <property type="protein sequence ID" value="CAE8710370.1"/>
    <property type="molecule type" value="Genomic_DNA"/>
</dbReference>
<name>A0A813KQH2_POLGL</name>
<dbReference type="AlphaFoldDB" id="A0A813KQH2"/>
<accession>A0A813KQH2</accession>
<sequence length="244" mass="26407">MPTGAAFDRQPPQMVGVLMVPAEAIPAFAVPAVAPGMCFPGCVPVPMDRFTRWPYVVPPQAQQPHFVPDAGPCGPGASEKRAQVLQRAFSVASSIYRIRWTVDARKLISTDREAVSPSFELSFFAGPVVFKMILRPRQISSERGGACFRGSRGKGTVELRCMAESDTAEKLAVTFRLGVGSSNNSNSSSNSNSMKLRGPVRHDFSEKQTSGLPPGQAEWDFRRAVDEDTQTFVVCLEILSGAAN</sequence>
<evidence type="ECO:0000313" key="1">
    <source>
        <dbReference type="EMBL" id="CAE8710370.1"/>
    </source>
</evidence>
<protein>
    <submittedName>
        <fullName evidence="1">Uncharacterized protein</fullName>
    </submittedName>
</protein>
<dbReference type="Proteomes" id="UP000626109">
    <property type="component" value="Unassembled WGS sequence"/>
</dbReference>
<evidence type="ECO:0000313" key="2">
    <source>
        <dbReference type="Proteomes" id="UP000626109"/>
    </source>
</evidence>
<comment type="caution">
    <text evidence="1">The sequence shown here is derived from an EMBL/GenBank/DDBJ whole genome shotgun (WGS) entry which is preliminary data.</text>
</comment>
<organism evidence="1 2">
    <name type="scientific">Polarella glacialis</name>
    <name type="common">Dinoflagellate</name>
    <dbReference type="NCBI Taxonomy" id="89957"/>
    <lineage>
        <taxon>Eukaryota</taxon>
        <taxon>Sar</taxon>
        <taxon>Alveolata</taxon>
        <taxon>Dinophyceae</taxon>
        <taxon>Suessiales</taxon>
        <taxon>Suessiaceae</taxon>
        <taxon>Polarella</taxon>
    </lineage>
</organism>
<proteinExistence type="predicted"/>
<gene>
    <name evidence="1" type="ORF">PGLA2088_LOCUS35915</name>
</gene>